<dbReference type="RefSeq" id="WP_345071424.1">
    <property type="nucleotide sequence ID" value="NZ_BAABDJ010000007.1"/>
</dbReference>
<dbReference type="Proteomes" id="UP001500567">
    <property type="component" value="Unassembled WGS sequence"/>
</dbReference>
<evidence type="ECO:0000313" key="1">
    <source>
        <dbReference type="EMBL" id="GAA4000916.1"/>
    </source>
</evidence>
<organism evidence="1 2">
    <name type="scientific">Hymenobacter fastidiosus</name>
    <dbReference type="NCBI Taxonomy" id="486264"/>
    <lineage>
        <taxon>Bacteria</taxon>
        <taxon>Pseudomonadati</taxon>
        <taxon>Bacteroidota</taxon>
        <taxon>Cytophagia</taxon>
        <taxon>Cytophagales</taxon>
        <taxon>Hymenobacteraceae</taxon>
        <taxon>Hymenobacter</taxon>
    </lineage>
</organism>
<protein>
    <submittedName>
        <fullName evidence="1">Uncharacterized protein</fullName>
    </submittedName>
</protein>
<sequence>MNPPAFRICRDGSVEQYPLPPAEKRSTSGTIYLIESTLIPKKTTKCNYDYHTCKVLNVRRQPVEDNILVFAGIECRLEEIDKWETNIDLKHEFGINGIVLVAHIIDRLDKERKVLFDNDAHNGSTYRKLIRYAEELSRFGTHEAMKEIWNLNLLIKKKEDKIDQMAKAYQAAFKKRIQNSSSL</sequence>
<dbReference type="EMBL" id="BAABDJ010000007">
    <property type="protein sequence ID" value="GAA4000916.1"/>
    <property type="molecule type" value="Genomic_DNA"/>
</dbReference>
<name>A0ABP7RR40_9BACT</name>
<gene>
    <name evidence="1" type="ORF">GCM10022408_10100</name>
</gene>
<proteinExistence type="predicted"/>
<reference evidence="2" key="1">
    <citation type="journal article" date="2019" name="Int. J. Syst. Evol. Microbiol.">
        <title>The Global Catalogue of Microorganisms (GCM) 10K type strain sequencing project: providing services to taxonomists for standard genome sequencing and annotation.</title>
        <authorList>
            <consortium name="The Broad Institute Genomics Platform"/>
            <consortium name="The Broad Institute Genome Sequencing Center for Infectious Disease"/>
            <person name="Wu L."/>
            <person name="Ma J."/>
        </authorList>
    </citation>
    <scope>NUCLEOTIDE SEQUENCE [LARGE SCALE GENOMIC DNA]</scope>
    <source>
        <strain evidence="2">JCM 17224</strain>
    </source>
</reference>
<evidence type="ECO:0000313" key="2">
    <source>
        <dbReference type="Proteomes" id="UP001500567"/>
    </source>
</evidence>
<keyword evidence="2" id="KW-1185">Reference proteome</keyword>
<accession>A0ABP7RR40</accession>
<comment type="caution">
    <text evidence="1">The sequence shown here is derived from an EMBL/GenBank/DDBJ whole genome shotgun (WGS) entry which is preliminary data.</text>
</comment>